<dbReference type="InterPro" id="IPR013249">
    <property type="entry name" value="RNA_pol_sigma70_r4_t2"/>
</dbReference>
<dbReference type="EMBL" id="CP002305">
    <property type="protein sequence ID" value="ADQ17231.1"/>
    <property type="molecule type" value="Genomic_DNA"/>
</dbReference>
<dbReference type="Pfam" id="PF08281">
    <property type="entry name" value="Sigma70_r4_2"/>
    <property type="match status" value="1"/>
</dbReference>
<reference evidence="7 8" key="2">
    <citation type="journal article" date="2011" name="Stand. Genomic Sci.">
        <title>Complete genome sequence of Leadbetterella byssophila type strain (4M15).</title>
        <authorList>
            <person name="Abt B."/>
            <person name="Teshima H."/>
            <person name="Lucas S."/>
            <person name="Lapidus A."/>
            <person name="Del Rio T.G."/>
            <person name="Nolan M."/>
            <person name="Tice H."/>
            <person name="Cheng J.F."/>
            <person name="Pitluck S."/>
            <person name="Liolios K."/>
            <person name="Pagani I."/>
            <person name="Ivanova N."/>
            <person name="Mavromatis K."/>
            <person name="Pati A."/>
            <person name="Tapia R."/>
            <person name="Han C."/>
            <person name="Goodwin L."/>
            <person name="Chen A."/>
            <person name="Palaniappan K."/>
            <person name="Land M."/>
            <person name="Hauser L."/>
            <person name="Chang Y.J."/>
            <person name="Jeffries C.D."/>
            <person name="Rohde M."/>
            <person name="Goker M."/>
            <person name="Tindall B.J."/>
            <person name="Detter J.C."/>
            <person name="Woyke T."/>
            <person name="Bristow J."/>
            <person name="Eisen J.A."/>
            <person name="Markowitz V."/>
            <person name="Hugenholtz P."/>
            <person name="Klenk H.P."/>
            <person name="Kyrpides N.C."/>
        </authorList>
    </citation>
    <scope>NUCLEOTIDE SEQUENCE [LARGE SCALE GENOMIC DNA]</scope>
    <source>
        <strain evidence="8">DSM 17132 / JCM 16389 / KACC 11308 / NBRC 106382 / 4M15</strain>
    </source>
</reference>
<dbReference type="GO" id="GO:0016987">
    <property type="term" value="F:sigma factor activity"/>
    <property type="evidence" value="ECO:0007669"/>
    <property type="project" value="UniProtKB-KW"/>
</dbReference>
<evidence type="ECO:0000256" key="2">
    <source>
        <dbReference type="ARBA" id="ARBA00023015"/>
    </source>
</evidence>
<dbReference type="InterPro" id="IPR036388">
    <property type="entry name" value="WH-like_DNA-bd_sf"/>
</dbReference>
<comment type="similarity">
    <text evidence="1">Belongs to the sigma-70 factor family. ECF subfamily.</text>
</comment>
<dbReference type="KEGG" id="lby:Lbys_1520"/>
<dbReference type="NCBIfam" id="TIGR02937">
    <property type="entry name" value="sigma70-ECF"/>
    <property type="match status" value="1"/>
</dbReference>
<evidence type="ECO:0000313" key="8">
    <source>
        <dbReference type="Proteomes" id="UP000007435"/>
    </source>
</evidence>
<dbReference type="Pfam" id="PF04542">
    <property type="entry name" value="Sigma70_r2"/>
    <property type="match status" value="1"/>
</dbReference>
<protein>
    <submittedName>
        <fullName evidence="7">RNA polymerase, sigma-24 subunit, ECF subfamily</fullName>
    </submittedName>
</protein>
<keyword evidence="4" id="KW-0804">Transcription</keyword>
<dbReference type="CDD" id="cd06171">
    <property type="entry name" value="Sigma70_r4"/>
    <property type="match status" value="1"/>
</dbReference>
<dbReference type="RefSeq" id="WP_013408280.1">
    <property type="nucleotide sequence ID" value="NC_014655.1"/>
</dbReference>
<reference key="1">
    <citation type="submission" date="2010-11" db="EMBL/GenBank/DDBJ databases">
        <title>The complete genome of Leadbetterella byssophila DSM 17132.</title>
        <authorList>
            <consortium name="US DOE Joint Genome Institute (JGI-PGF)"/>
            <person name="Lucas S."/>
            <person name="Copeland A."/>
            <person name="Lapidus A."/>
            <person name="Glavina del Rio T."/>
            <person name="Dalin E."/>
            <person name="Tice H."/>
            <person name="Bruce D."/>
            <person name="Goodwin L."/>
            <person name="Pitluck S."/>
            <person name="Kyrpides N."/>
            <person name="Mavromatis K."/>
            <person name="Ivanova N."/>
            <person name="Teshima H."/>
            <person name="Brettin T."/>
            <person name="Detter J.C."/>
            <person name="Han C."/>
            <person name="Tapia R."/>
            <person name="Land M."/>
            <person name="Hauser L."/>
            <person name="Markowitz V."/>
            <person name="Cheng J.-F."/>
            <person name="Hugenholtz P."/>
            <person name="Woyke T."/>
            <person name="Wu D."/>
            <person name="Tindall B."/>
            <person name="Pomrenke H.G."/>
            <person name="Brambilla E."/>
            <person name="Klenk H.-P."/>
            <person name="Eisen J.A."/>
        </authorList>
    </citation>
    <scope>NUCLEOTIDE SEQUENCE [LARGE SCALE GENOMIC DNA]</scope>
    <source>
        <strain>DSM 17132</strain>
    </source>
</reference>
<keyword evidence="2" id="KW-0805">Transcription regulation</keyword>
<organism evidence="7 8">
    <name type="scientific">Leadbetterella byssophila (strain DSM 17132 / JCM 16389 / KACC 11308 / NBRC 106382 / 4M15)</name>
    <dbReference type="NCBI Taxonomy" id="649349"/>
    <lineage>
        <taxon>Bacteria</taxon>
        <taxon>Pseudomonadati</taxon>
        <taxon>Bacteroidota</taxon>
        <taxon>Cytophagia</taxon>
        <taxon>Cytophagales</taxon>
        <taxon>Leadbetterellaceae</taxon>
        <taxon>Leadbetterella</taxon>
    </lineage>
</organism>
<evidence type="ECO:0000259" key="5">
    <source>
        <dbReference type="Pfam" id="PF04542"/>
    </source>
</evidence>
<dbReference type="InterPro" id="IPR039425">
    <property type="entry name" value="RNA_pol_sigma-70-like"/>
</dbReference>
<dbReference type="PANTHER" id="PTHR43133:SF51">
    <property type="entry name" value="RNA POLYMERASE SIGMA FACTOR"/>
    <property type="match status" value="1"/>
</dbReference>
<feature type="domain" description="RNA polymerase sigma-70 region 2" evidence="5">
    <location>
        <begin position="27"/>
        <end position="92"/>
    </location>
</feature>
<dbReference type="SUPFAM" id="SSF88659">
    <property type="entry name" value="Sigma3 and sigma4 domains of RNA polymerase sigma factors"/>
    <property type="match status" value="1"/>
</dbReference>
<dbReference type="GO" id="GO:0003677">
    <property type="term" value="F:DNA binding"/>
    <property type="evidence" value="ECO:0007669"/>
    <property type="project" value="InterPro"/>
</dbReference>
<dbReference type="InterPro" id="IPR007627">
    <property type="entry name" value="RNA_pol_sigma70_r2"/>
</dbReference>
<dbReference type="Gene3D" id="1.10.10.10">
    <property type="entry name" value="Winged helix-like DNA-binding domain superfamily/Winged helix DNA-binding domain"/>
    <property type="match status" value="1"/>
</dbReference>
<evidence type="ECO:0000259" key="6">
    <source>
        <dbReference type="Pfam" id="PF08281"/>
    </source>
</evidence>
<accession>E4RXJ6</accession>
<keyword evidence="3" id="KW-0731">Sigma factor</keyword>
<dbReference type="SUPFAM" id="SSF88946">
    <property type="entry name" value="Sigma2 domain of RNA polymerase sigma factors"/>
    <property type="match status" value="1"/>
</dbReference>
<dbReference type="PANTHER" id="PTHR43133">
    <property type="entry name" value="RNA POLYMERASE ECF-TYPE SIGMA FACTO"/>
    <property type="match status" value="1"/>
</dbReference>
<sequence>MENPSYSDKWIVDKVLSGNTQAFATIVRNTERLVIQIIRKMSPTEDEQKDLVQDVYLKAFQSLNTFKYQSKLSTWIGTIAYNTCLNHLQKKRIPISEGLEDQVQVSSESLENTLLNQEAHVILNQFIDQLPPLYRTLISLYHIEELSLKEISQITHLPEGTIKNYLFRARKILKDQLEKYYKVNRHEQ</sequence>
<dbReference type="Proteomes" id="UP000007435">
    <property type="component" value="Chromosome"/>
</dbReference>
<gene>
    <name evidence="7" type="ordered locus">Lbys_1520</name>
</gene>
<dbReference type="InterPro" id="IPR013324">
    <property type="entry name" value="RNA_pol_sigma_r3/r4-like"/>
</dbReference>
<dbReference type="InterPro" id="IPR013325">
    <property type="entry name" value="RNA_pol_sigma_r2"/>
</dbReference>
<keyword evidence="8" id="KW-1185">Reference proteome</keyword>
<dbReference type="eggNOG" id="COG1595">
    <property type="taxonomic scope" value="Bacteria"/>
</dbReference>
<dbReference type="HOGENOM" id="CLU_047691_3_0_10"/>
<dbReference type="STRING" id="649349.Lbys_1520"/>
<proteinExistence type="inferred from homology"/>
<name>E4RXJ6_LEAB4</name>
<dbReference type="Gene3D" id="1.10.1740.10">
    <property type="match status" value="1"/>
</dbReference>
<dbReference type="AlphaFoldDB" id="E4RXJ6"/>
<evidence type="ECO:0000313" key="7">
    <source>
        <dbReference type="EMBL" id="ADQ17231.1"/>
    </source>
</evidence>
<evidence type="ECO:0000256" key="4">
    <source>
        <dbReference type="ARBA" id="ARBA00023163"/>
    </source>
</evidence>
<evidence type="ECO:0000256" key="1">
    <source>
        <dbReference type="ARBA" id="ARBA00010641"/>
    </source>
</evidence>
<dbReference type="GO" id="GO:0006352">
    <property type="term" value="P:DNA-templated transcription initiation"/>
    <property type="evidence" value="ECO:0007669"/>
    <property type="project" value="InterPro"/>
</dbReference>
<evidence type="ECO:0000256" key="3">
    <source>
        <dbReference type="ARBA" id="ARBA00023082"/>
    </source>
</evidence>
<feature type="domain" description="RNA polymerase sigma factor 70 region 4 type 2" evidence="6">
    <location>
        <begin position="122"/>
        <end position="172"/>
    </location>
</feature>
<dbReference type="OrthoDB" id="9785675at2"/>
<dbReference type="InterPro" id="IPR014284">
    <property type="entry name" value="RNA_pol_sigma-70_dom"/>
</dbReference>